<dbReference type="InterPro" id="IPR035906">
    <property type="entry name" value="MetI-like_sf"/>
</dbReference>
<keyword evidence="3" id="KW-1003">Cell membrane</keyword>
<gene>
    <name evidence="9" type="ORF">U14_05149</name>
</gene>
<dbReference type="SUPFAM" id="SSF161098">
    <property type="entry name" value="MetI-like"/>
    <property type="match status" value="1"/>
</dbReference>
<proteinExistence type="inferred from homology"/>
<protein>
    <submittedName>
        <fullName evidence="9">Binding-protein-dependent transport systems inner membrane component</fullName>
    </submittedName>
</protein>
<feature type="transmembrane region" description="Helical" evidence="7">
    <location>
        <begin position="72"/>
        <end position="93"/>
    </location>
</feature>
<feature type="transmembrane region" description="Helical" evidence="7">
    <location>
        <begin position="7"/>
        <end position="28"/>
    </location>
</feature>
<keyword evidence="5 7" id="KW-1133">Transmembrane helix</keyword>
<keyword evidence="4 7" id="KW-0812">Transmembrane</keyword>
<dbReference type="PANTHER" id="PTHR43744">
    <property type="entry name" value="ABC TRANSPORTER PERMEASE PROTEIN MG189-RELATED-RELATED"/>
    <property type="match status" value="1"/>
</dbReference>
<keyword evidence="6 7" id="KW-0472">Membrane</keyword>
<feature type="domain" description="ABC transmembrane type-1" evidence="8">
    <location>
        <begin position="67"/>
        <end position="259"/>
    </location>
</feature>
<evidence type="ECO:0000256" key="1">
    <source>
        <dbReference type="ARBA" id="ARBA00004651"/>
    </source>
</evidence>
<dbReference type="Proteomes" id="UP000030700">
    <property type="component" value="Unassembled WGS sequence"/>
</dbReference>
<feature type="transmembrane region" description="Helical" evidence="7">
    <location>
        <begin position="102"/>
        <end position="126"/>
    </location>
</feature>
<evidence type="ECO:0000256" key="3">
    <source>
        <dbReference type="ARBA" id="ARBA00022475"/>
    </source>
</evidence>
<name>A0A081BR43_9BACT</name>
<evidence type="ECO:0000256" key="6">
    <source>
        <dbReference type="ARBA" id="ARBA00023136"/>
    </source>
</evidence>
<feature type="transmembrane region" description="Helical" evidence="7">
    <location>
        <begin position="238"/>
        <end position="259"/>
    </location>
</feature>
<evidence type="ECO:0000256" key="7">
    <source>
        <dbReference type="RuleBase" id="RU363032"/>
    </source>
</evidence>
<evidence type="ECO:0000256" key="4">
    <source>
        <dbReference type="ARBA" id="ARBA00022692"/>
    </source>
</evidence>
<comment type="subcellular location">
    <subcellularLocation>
        <location evidence="1 7">Cell membrane</location>
        <topology evidence="1 7">Multi-pass membrane protein</topology>
    </subcellularLocation>
</comment>
<feature type="transmembrane region" description="Helical" evidence="7">
    <location>
        <begin position="178"/>
        <end position="200"/>
    </location>
</feature>
<reference evidence="9" key="1">
    <citation type="journal article" date="2015" name="PeerJ">
        <title>First genomic representation of candidate bacterial phylum KSB3 points to enhanced environmental sensing as a trigger of wastewater bulking.</title>
        <authorList>
            <person name="Sekiguchi Y."/>
            <person name="Ohashi A."/>
            <person name="Parks D.H."/>
            <person name="Yamauchi T."/>
            <person name="Tyson G.W."/>
            <person name="Hugenholtz P."/>
        </authorList>
    </citation>
    <scope>NUCLEOTIDE SEQUENCE [LARGE SCALE GENOMIC DNA]</scope>
</reference>
<dbReference type="Pfam" id="PF00528">
    <property type="entry name" value="BPD_transp_1"/>
    <property type="match status" value="1"/>
</dbReference>
<keyword evidence="2 7" id="KW-0813">Transport</keyword>
<dbReference type="PROSITE" id="PS50928">
    <property type="entry name" value="ABC_TM1"/>
    <property type="match status" value="1"/>
</dbReference>
<evidence type="ECO:0000313" key="9">
    <source>
        <dbReference type="EMBL" id="GAK53874.1"/>
    </source>
</evidence>
<feature type="transmembrane region" description="Helical" evidence="7">
    <location>
        <begin position="138"/>
        <end position="157"/>
    </location>
</feature>
<dbReference type="HOGENOM" id="CLU_016047_1_1_0"/>
<evidence type="ECO:0000256" key="2">
    <source>
        <dbReference type="ARBA" id="ARBA00022448"/>
    </source>
</evidence>
<evidence type="ECO:0000259" key="8">
    <source>
        <dbReference type="PROSITE" id="PS50928"/>
    </source>
</evidence>
<dbReference type="CDD" id="cd06261">
    <property type="entry name" value="TM_PBP2"/>
    <property type="match status" value="1"/>
</dbReference>
<accession>A0A081BR43</accession>
<dbReference type="GO" id="GO:0005886">
    <property type="term" value="C:plasma membrane"/>
    <property type="evidence" value="ECO:0007669"/>
    <property type="project" value="UniProtKB-SubCell"/>
</dbReference>
<dbReference type="EMBL" id="DF820460">
    <property type="protein sequence ID" value="GAK53874.1"/>
    <property type="molecule type" value="Genomic_DNA"/>
</dbReference>
<dbReference type="STRING" id="1499966.U14_05149"/>
<keyword evidence="10" id="KW-1185">Reference proteome</keyword>
<dbReference type="PANTHER" id="PTHR43744:SF8">
    <property type="entry name" value="SN-GLYCEROL-3-PHOSPHATE TRANSPORT SYSTEM PERMEASE PROTEIN UGPE"/>
    <property type="match status" value="1"/>
</dbReference>
<evidence type="ECO:0000313" key="10">
    <source>
        <dbReference type="Proteomes" id="UP000030700"/>
    </source>
</evidence>
<organism evidence="9">
    <name type="scientific">Candidatus Moduliflexus flocculans</name>
    <dbReference type="NCBI Taxonomy" id="1499966"/>
    <lineage>
        <taxon>Bacteria</taxon>
        <taxon>Candidatus Moduliflexota</taxon>
        <taxon>Candidatus Moduliflexia</taxon>
        <taxon>Candidatus Moduliflexales</taxon>
        <taxon>Candidatus Moduliflexaceae</taxon>
    </lineage>
</organism>
<dbReference type="AlphaFoldDB" id="A0A081BR43"/>
<dbReference type="Gene3D" id="1.10.3720.10">
    <property type="entry name" value="MetI-like"/>
    <property type="match status" value="1"/>
</dbReference>
<evidence type="ECO:0000256" key="5">
    <source>
        <dbReference type="ARBA" id="ARBA00022989"/>
    </source>
</evidence>
<dbReference type="InterPro" id="IPR000515">
    <property type="entry name" value="MetI-like"/>
</dbReference>
<sequence>MKENYGVTYVLLIVLAVLFIFPFVYLVGGSLKSNQEALTNPDKVLPSEYHWENFAKVSEVLDIKRQTLNSCVMTFSVTIGQIIISALAGYAFARIKFFGRDVLFIIFLATLIVPFELLFVPLYIMIAKWGWINTYWGLILPSLGNPFAIFIFRQFFLTVPTELEEASSIDGAGYLRTFFELMLPLSGPAIASVFILTWLAEWSTLLKPLLFTTSKEMYTLQVGLNFLNRGAQVTTPTIAWLLAGITLASLPAIAMFLVLQKRFVESIAQTGLK</sequence>
<dbReference type="GO" id="GO:0055085">
    <property type="term" value="P:transmembrane transport"/>
    <property type="evidence" value="ECO:0007669"/>
    <property type="project" value="InterPro"/>
</dbReference>
<comment type="similarity">
    <text evidence="7">Belongs to the binding-protein-dependent transport system permease family.</text>
</comment>